<dbReference type="FunFam" id="3.40.605.10:FF:000005">
    <property type="entry name" value="Succinate-semialdehyde dehydrogenase I"/>
    <property type="match status" value="1"/>
</dbReference>
<dbReference type="GO" id="GO:0016620">
    <property type="term" value="F:oxidoreductase activity, acting on the aldehyde or oxo group of donors, NAD or NADP as acceptor"/>
    <property type="evidence" value="ECO:0007669"/>
    <property type="project" value="InterPro"/>
</dbReference>
<dbReference type="SUPFAM" id="SSF53720">
    <property type="entry name" value="ALDH-like"/>
    <property type="match status" value="1"/>
</dbReference>
<gene>
    <name evidence="4" type="ORF">X907_2472</name>
</gene>
<organism evidence="4 5">
    <name type="scientific">Glycocaulis alkaliphilus</name>
    <dbReference type="NCBI Taxonomy" id="1434191"/>
    <lineage>
        <taxon>Bacteria</taxon>
        <taxon>Pseudomonadati</taxon>
        <taxon>Pseudomonadota</taxon>
        <taxon>Alphaproteobacteria</taxon>
        <taxon>Maricaulales</taxon>
        <taxon>Maricaulaceae</taxon>
        <taxon>Glycocaulis</taxon>
    </lineage>
</organism>
<name>A0A3T0ECG4_9PROT</name>
<dbReference type="InterPro" id="IPR029510">
    <property type="entry name" value="Ald_DH_CS_GLU"/>
</dbReference>
<dbReference type="InterPro" id="IPR050740">
    <property type="entry name" value="Aldehyde_DH_Superfamily"/>
</dbReference>
<evidence type="ECO:0000256" key="2">
    <source>
        <dbReference type="ARBA" id="ARBA00023002"/>
    </source>
</evidence>
<sequence>MSDYKSRLKNSGLWRTDSFINGEWVKGDSRFDVNNPANREKVADVADVGAEGAKRAVKAAAAANLAWRRTSAFERSRIVNRWYELIMEHQDDLGIILAAEMGKPLKEAKGEVAYGAGFVQWAAEEARRVHGETLPVPTPGARGWTIRQPVGVVSCITPWNFPSAMITRKCGPALAVGCPIVIKPAAETPLSALALAELADRAGFPKGVFNVVTGEAGEIGPVLTGSDEVAMIAFTGSTPVGALLMEQAAKTIKRVALELGGNAPFIIMDDADLEKAADGLVQGKFRAAGQTCVSPNRVFVQEGVIDKLTELLKTRVAKLKLGDPFADGTDVGPLIHEEAVSRVAELVENAVSEGAKVLAGGKSRVDEMGGAYFEPTLITGADHSMSLACNEIFGPVAALYPFKDEDEVIRLANDTPYGLAAYLYTRDAGRIHRISEGIDFGMVGVNAPMVGSPATPFGGMKQSGIGREGGKWAAEEFTELKFVLLGGVDQ</sequence>
<evidence type="ECO:0000313" key="5">
    <source>
        <dbReference type="Proteomes" id="UP000286954"/>
    </source>
</evidence>
<dbReference type="RefSeq" id="WP_127568389.1">
    <property type="nucleotide sequence ID" value="NZ_BMFB01000001.1"/>
</dbReference>
<evidence type="ECO:0000256" key="3">
    <source>
        <dbReference type="RuleBase" id="RU003345"/>
    </source>
</evidence>
<keyword evidence="5" id="KW-1185">Reference proteome</keyword>
<dbReference type="FunFam" id="3.40.309.10:FF:000004">
    <property type="entry name" value="Succinate-semialdehyde dehydrogenase I"/>
    <property type="match status" value="1"/>
</dbReference>
<proteinExistence type="inferred from homology"/>
<accession>A0A3T0ECG4</accession>
<reference evidence="4 5" key="1">
    <citation type="submission" date="2016-12" db="EMBL/GenBank/DDBJ databases">
        <title>The genome of dimorphic prosthecate Glycocaulis alkaliphilus 6b-8t, isolated from crude oil dictates its adaptability in petroleum environments.</title>
        <authorList>
            <person name="Wu X.-L."/>
            <person name="Geng S."/>
        </authorList>
    </citation>
    <scope>NUCLEOTIDE SEQUENCE [LARGE SCALE GENOMIC DNA]</scope>
    <source>
        <strain evidence="4 5">6B-8</strain>
    </source>
</reference>
<evidence type="ECO:0000256" key="1">
    <source>
        <dbReference type="ARBA" id="ARBA00009986"/>
    </source>
</evidence>
<dbReference type="PANTHER" id="PTHR43353">
    <property type="entry name" value="SUCCINATE-SEMIALDEHYDE DEHYDROGENASE, MITOCHONDRIAL"/>
    <property type="match status" value="1"/>
</dbReference>
<dbReference type="InterPro" id="IPR016163">
    <property type="entry name" value="Ald_DH_C"/>
</dbReference>
<dbReference type="Pfam" id="PF00171">
    <property type="entry name" value="Aldedh"/>
    <property type="match status" value="1"/>
</dbReference>
<dbReference type="InterPro" id="IPR016162">
    <property type="entry name" value="Ald_DH_N"/>
</dbReference>
<dbReference type="OrthoDB" id="7168186at2"/>
<dbReference type="KEGG" id="gak:X907_2472"/>
<dbReference type="AlphaFoldDB" id="A0A3T0ECG4"/>
<dbReference type="Proteomes" id="UP000286954">
    <property type="component" value="Chromosome"/>
</dbReference>
<dbReference type="Gene3D" id="3.40.309.10">
    <property type="entry name" value="Aldehyde Dehydrogenase, Chain A, domain 2"/>
    <property type="match status" value="1"/>
</dbReference>
<evidence type="ECO:0000313" key="4">
    <source>
        <dbReference type="EMBL" id="AZU04986.1"/>
    </source>
</evidence>
<dbReference type="PROSITE" id="PS00687">
    <property type="entry name" value="ALDEHYDE_DEHYDR_GLU"/>
    <property type="match status" value="1"/>
</dbReference>
<dbReference type="InterPro" id="IPR016161">
    <property type="entry name" value="Ald_DH/histidinol_DH"/>
</dbReference>
<dbReference type="InterPro" id="IPR015590">
    <property type="entry name" value="Aldehyde_DH_dom"/>
</dbReference>
<dbReference type="Gene3D" id="3.40.605.10">
    <property type="entry name" value="Aldehyde Dehydrogenase, Chain A, domain 1"/>
    <property type="match status" value="1"/>
</dbReference>
<dbReference type="EMBL" id="CP018911">
    <property type="protein sequence ID" value="AZU04986.1"/>
    <property type="molecule type" value="Genomic_DNA"/>
</dbReference>
<keyword evidence="2 3" id="KW-0560">Oxidoreductase</keyword>
<protein>
    <submittedName>
        <fullName evidence="4">Succinate-semialdehyde dehydrogenase I</fullName>
    </submittedName>
</protein>
<dbReference type="PANTHER" id="PTHR43353:SF5">
    <property type="entry name" value="SUCCINATE-SEMIALDEHYDE DEHYDROGENASE, MITOCHONDRIAL"/>
    <property type="match status" value="1"/>
</dbReference>
<comment type="similarity">
    <text evidence="1 3">Belongs to the aldehyde dehydrogenase family.</text>
</comment>
<dbReference type="CDD" id="cd07103">
    <property type="entry name" value="ALDH_F5_SSADH_GabD"/>
    <property type="match status" value="1"/>
</dbReference>